<feature type="transmembrane region" description="Helical" evidence="6">
    <location>
        <begin position="208"/>
        <end position="237"/>
    </location>
</feature>
<sequence>MSTPLETRLIRYDLALLCWAVLYPFLMPDFWVLNIGAPSLFFGLVALSLSFLAGYGGMVSLAQMTVAGVAGYALALTSVNAEAMGVPLPWPLAVAFAVLVAVLFSIFVGFLAARTEGIYLLMITLAIGMGFFFLVQQNDTVFNAFNGLQGVAVPQLFERPIRSEAQLFYFICLGVAATFYAGIRYLVATPAGLALQAVRDDPRKAAALGYSVLAIKVAAFAAAGVPAALGGVLMVWYNQRISPGSVDLGGITAILIMAVVGGLRHPAGAFIGAVLYVLLQNFAGTIVGADRFNLLIGSIFLAVVLFSPDGLLGIARRLQAAMQRRRAA</sequence>
<comment type="caution">
    <text evidence="7">The sequence shown here is derived from an EMBL/GenBank/DDBJ whole genome shotgun (WGS) entry which is preliminary data.</text>
</comment>
<gene>
    <name evidence="7" type="ORF">CAL25_04020</name>
</gene>
<dbReference type="EMBL" id="NEVP01000001">
    <property type="protein sequence ID" value="OZI55567.1"/>
    <property type="molecule type" value="Genomic_DNA"/>
</dbReference>
<evidence type="ECO:0008006" key="9">
    <source>
        <dbReference type="Google" id="ProtNLM"/>
    </source>
</evidence>
<evidence type="ECO:0000256" key="5">
    <source>
        <dbReference type="ARBA" id="ARBA00023136"/>
    </source>
</evidence>
<dbReference type="InterPro" id="IPR043428">
    <property type="entry name" value="LivM-like"/>
</dbReference>
<evidence type="ECO:0000256" key="1">
    <source>
        <dbReference type="ARBA" id="ARBA00004651"/>
    </source>
</evidence>
<dbReference type="GO" id="GO:0015658">
    <property type="term" value="F:branched-chain amino acid transmembrane transporter activity"/>
    <property type="evidence" value="ECO:0007669"/>
    <property type="project" value="InterPro"/>
</dbReference>
<evidence type="ECO:0000256" key="3">
    <source>
        <dbReference type="ARBA" id="ARBA00022692"/>
    </source>
</evidence>
<keyword evidence="8" id="KW-1185">Reference proteome</keyword>
<reference evidence="7 8" key="1">
    <citation type="submission" date="2017-05" db="EMBL/GenBank/DDBJ databases">
        <title>Complete and WGS of Bordetella genogroups.</title>
        <authorList>
            <person name="Spilker T."/>
            <person name="LiPuma J."/>
        </authorList>
    </citation>
    <scope>NUCLEOTIDE SEQUENCE [LARGE SCALE GENOMIC DNA]</scope>
    <source>
        <strain evidence="7 8">AU10456</strain>
    </source>
</reference>
<organism evidence="7 8">
    <name type="scientific">Bordetella genomosp. 5</name>
    <dbReference type="NCBI Taxonomy" id="1395608"/>
    <lineage>
        <taxon>Bacteria</taxon>
        <taxon>Pseudomonadati</taxon>
        <taxon>Pseudomonadota</taxon>
        <taxon>Betaproteobacteria</taxon>
        <taxon>Burkholderiales</taxon>
        <taxon>Alcaligenaceae</taxon>
        <taxon>Bordetella</taxon>
    </lineage>
</organism>
<evidence type="ECO:0000313" key="7">
    <source>
        <dbReference type="EMBL" id="OZI55567.1"/>
    </source>
</evidence>
<accession>A0A261U250</accession>
<comment type="subcellular location">
    <subcellularLocation>
        <location evidence="1">Cell membrane</location>
        <topology evidence="1">Multi-pass membrane protein</topology>
    </subcellularLocation>
</comment>
<evidence type="ECO:0000256" key="4">
    <source>
        <dbReference type="ARBA" id="ARBA00022989"/>
    </source>
</evidence>
<protein>
    <recommendedName>
        <fullName evidence="9">Branched-chain amino acid ABC transporter permease</fullName>
    </recommendedName>
</protein>
<feature type="transmembrane region" description="Helical" evidence="6">
    <location>
        <begin position="167"/>
        <end position="187"/>
    </location>
</feature>
<feature type="transmembrane region" description="Helical" evidence="6">
    <location>
        <begin position="90"/>
        <end position="111"/>
    </location>
</feature>
<feature type="transmembrane region" description="Helical" evidence="6">
    <location>
        <begin position="59"/>
        <end position="78"/>
    </location>
</feature>
<dbReference type="OrthoDB" id="3460090at2"/>
<evidence type="ECO:0000256" key="2">
    <source>
        <dbReference type="ARBA" id="ARBA00022475"/>
    </source>
</evidence>
<evidence type="ECO:0000256" key="6">
    <source>
        <dbReference type="SAM" id="Phobius"/>
    </source>
</evidence>
<name>A0A261U250_9BORD</name>
<feature type="transmembrane region" description="Helical" evidence="6">
    <location>
        <begin position="32"/>
        <end position="52"/>
    </location>
</feature>
<dbReference type="RefSeq" id="WP_094798623.1">
    <property type="nucleotide sequence ID" value="NZ_NEVP01000001.1"/>
</dbReference>
<dbReference type="GO" id="GO:0005886">
    <property type="term" value="C:plasma membrane"/>
    <property type="evidence" value="ECO:0007669"/>
    <property type="project" value="UniProtKB-SubCell"/>
</dbReference>
<dbReference type="InterPro" id="IPR001851">
    <property type="entry name" value="ABC_transp_permease"/>
</dbReference>
<dbReference type="PANTHER" id="PTHR30482">
    <property type="entry name" value="HIGH-AFFINITY BRANCHED-CHAIN AMINO ACID TRANSPORT SYSTEM PERMEASE"/>
    <property type="match status" value="1"/>
</dbReference>
<keyword evidence="5 6" id="KW-0472">Membrane</keyword>
<evidence type="ECO:0000313" key="8">
    <source>
        <dbReference type="Proteomes" id="UP000216913"/>
    </source>
</evidence>
<dbReference type="Proteomes" id="UP000216913">
    <property type="component" value="Unassembled WGS sequence"/>
</dbReference>
<dbReference type="PANTHER" id="PTHR30482:SF17">
    <property type="entry name" value="ABC TRANSPORTER ATP-BINDING PROTEIN"/>
    <property type="match status" value="1"/>
</dbReference>
<feature type="transmembrane region" description="Helical" evidence="6">
    <location>
        <begin position="118"/>
        <end position="135"/>
    </location>
</feature>
<keyword evidence="4 6" id="KW-1133">Transmembrane helix</keyword>
<proteinExistence type="predicted"/>
<feature type="transmembrane region" description="Helical" evidence="6">
    <location>
        <begin position="270"/>
        <end position="289"/>
    </location>
</feature>
<feature type="transmembrane region" description="Helical" evidence="6">
    <location>
        <begin position="243"/>
        <end position="263"/>
    </location>
</feature>
<dbReference type="CDD" id="cd06581">
    <property type="entry name" value="TM_PBP1_LivM_like"/>
    <property type="match status" value="1"/>
</dbReference>
<keyword evidence="2" id="KW-1003">Cell membrane</keyword>
<feature type="transmembrane region" description="Helical" evidence="6">
    <location>
        <begin position="295"/>
        <end position="315"/>
    </location>
</feature>
<dbReference type="Pfam" id="PF02653">
    <property type="entry name" value="BPD_transp_2"/>
    <property type="match status" value="1"/>
</dbReference>
<dbReference type="AlphaFoldDB" id="A0A261U250"/>
<keyword evidence="3 6" id="KW-0812">Transmembrane</keyword>